<protein>
    <submittedName>
        <fullName evidence="2">Uncharacterized protein</fullName>
    </submittedName>
</protein>
<dbReference type="AlphaFoldDB" id="A0A8H5F8J0"/>
<feature type="signal peptide" evidence="1">
    <location>
        <begin position="1"/>
        <end position="26"/>
    </location>
</feature>
<comment type="caution">
    <text evidence="2">The sequence shown here is derived from an EMBL/GenBank/DDBJ whole genome shotgun (WGS) entry which is preliminary data.</text>
</comment>
<reference evidence="2 3" key="1">
    <citation type="journal article" date="2020" name="ISME J.">
        <title>Uncovering the hidden diversity of litter-decomposition mechanisms in mushroom-forming fungi.</title>
        <authorList>
            <person name="Floudas D."/>
            <person name="Bentzer J."/>
            <person name="Ahren D."/>
            <person name="Johansson T."/>
            <person name="Persson P."/>
            <person name="Tunlid A."/>
        </authorList>
    </citation>
    <scope>NUCLEOTIDE SEQUENCE [LARGE SCALE GENOMIC DNA]</scope>
    <source>
        <strain evidence="2 3">CBS 101986</strain>
    </source>
</reference>
<keyword evidence="1" id="KW-0732">Signal</keyword>
<evidence type="ECO:0000313" key="3">
    <source>
        <dbReference type="Proteomes" id="UP000567179"/>
    </source>
</evidence>
<feature type="chain" id="PRO_5034124146" evidence="1">
    <location>
        <begin position="27"/>
        <end position="213"/>
    </location>
</feature>
<accession>A0A8H5F8J0</accession>
<sequence>MIFSLSTLLTVVVAGLSCLQKVKVAAIETHTLYYVPLPAPTDDAVASDEIHQTVIVKPIATLDDGTVTRYEEQLVQSLIVVHPLSGTKAPYTLLSQPATRTITFEQGSATIRYHEAAYTHTLNPGYLEEIIDGQTQNCTLDVDKMSGSCVQVLEVPRIDGTSTTTATYSGSLVPFATITNAPENPKSDARSLNLESVHVAAAITSLLLAFLII</sequence>
<organism evidence="2 3">
    <name type="scientific">Psilocybe cf. subviscida</name>
    <dbReference type="NCBI Taxonomy" id="2480587"/>
    <lineage>
        <taxon>Eukaryota</taxon>
        <taxon>Fungi</taxon>
        <taxon>Dikarya</taxon>
        <taxon>Basidiomycota</taxon>
        <taxon>Agaricomycotina</taxon>
        <taxon>Agaricomycetes</taxon>
        <taxon>Agaricomycetidae</taxon>
        <taxon>Agaricales</taxon>
        <taxon>Agaricineae</taxon>
        <taxon>Strophariaceae</taxon>
        <taxon>Psilocybe</taxon>
    </lineage>
</organism>
<dbReference type="OrthoDB" id="3046728at2759"/>
<proteinExistence type="predicted"/>
<dbReference type="Proteomes" id="UP000567179">
    <property type="component" value="Unassembled WGS sequence"/>
</dbReference>
<evidence type="ECO:0000313" key="2">
    <source>
        <dbReference type="EMBL" id="KAF5327477.1"/>
    </source>
</evidence>
<dbReference type="EMBL" id="JAACJJ010000014">
    <property type="protein sequence ID" value="KAF5327477.1"/>
    <property type="molecule type" value="Genomic_DNA"/>
</dbReference>
<gene>
    <name evidence="2" type="ORF">D9619_004647</name>
</gene>
<evidence type="ECO:0000256" key="1">
    <source>
        <dbReference type="SAM" id="SignalP"/>
    </source>
</evidence>
<name>A0A8H5F8J0_9AGAR</name>
<keyword evidence="3" id="KW-1185">Reference proteome</keyword>